<feature type="binding site" evidence="12">
    <location>
        <position position="303"/>
    </location>
    <ligand>
        <name>Mn(2+)</name>
        <dbReference type="ChEBI" id="CHEBI:29035"/>
    </ligand>
</feature>
<dbReference type="Gene3D" id="3.90.550.10">
    <property type="entry name" value="Spore Coat Polysaccharide Biosynthesis Protein SpsA, Chain A"/>
    <property type="match status" value="1"/>
</dbReference>
<sequence length="807" mass="93319">MRLLKHRERERERERDMGQEVYLPLFETKAAEGRVAYKLYSLSVFVGIFSIWVFRASHLPPAETERGRRWGWIGLSMAELWFSFYWFLTQFARWNPVYRSTFKHRLSQRYEKELPGVDVFVCTADPTIEPPIMVVNTVLSVMAYDYPPEKLAVYLSDDAGSELTFYALLEASRFAKHWLPFCKKLKVEPRSPAAYFSNVRRDDQEPLGDGSEYRSSVKKIYEEMRDRIDIATRLAQISSDVQNEHKGFREWDSVSSSHNHAAILQILIDGRENKVVGIENHDKLPTLVYLSREKRPHCHHNFKAGAMNALIRVSSKISNGPIILNVDCDVYSNNSESVRDAMCFFMDENKGYEIAYVQYPQSYNNLTRNDLHGICLRVLNEVRHSLCAWTGYNNFLNFLIDSHTFRSKSPVPKMSSYFWRLKLHRNRGIKVDLAAMDANGGPCYIGSGCFHRRESLCGMKYDRKECGGLDQWRKEMDKNEKQSAIVLEDRCKVLASCTYEDNTQWGREMGVKYGFPAEDIITGLSIQCRGWKSIYFNPERKSFTGVAPTTLLQALVQQKRWSEGQFQIFLSKYCPFIYGRGRIPLNLRMCYAIYALWAPNCFPTLYYVIVPSLFLLGDVSLFPEITSLWILPFTYVLIAKYGCSLAEFVTCGGTPQGWWNEQRIWVFRRTTSFCFAFLETIARQLGFTKLEFVVTAKVADSEVYQRYLQETMEFGSPSPMFTVLSTIAMINLLSFIWGLKRMIMDANFGVLEQLGLQIVLCGVIVLINWPVYQGLFFRRDKGKMPFSVIYKSVMLAFLACSIALYLV</sequence>
<protein>
    <recommendedName>
        <fullName evidence="16">Cellulose synthase-like protein E6</fullName>
    </recommendedName>
</protein>
<evidence type="ECO:0000256" key="9">
    <source>
        <dbReference type="ARBA" id="ARBA00037405"/>
    </source>
</evidence>
<dbReference type="GO" id="GO:0000139">
    <property type="term" value="C:Golgi membrane"/>
    <property type="evidence" value="ECO:0007669"/>
    <property type="project" value="UniProtKB-SubCell"/>
</dbReference>
<evidence type="ECO:0000313" key="15">
    <source>
        <dbReference type="Proteomes" id="UP000626092"/>
    </source>
</evidence>
<keyword evidence="6" id="KW-0333">Golgi apparatus</keyword>
<organism evidence="14 15">
    <name type="scientific">Rhododendron simsii</name>
    <name type="common">Sims's rhododendron</name>
    <dbReference type="NCBI Taxonomy" id="118357"/>
    <lineage>
        <taxon>Eukaryota</taxon>
        <taxon>Viridiplantae</taxon>
        <taxon>Streptophyta</taxon>
        <taxon>Embryophyta</taxon>
        <taxon>Tracheophyta</taxon>
        <taxon>Spermatophyta</taxon>
        <taxon>Magnoliopsida</taxon>
        <taxon>eudicotyledons</taxon>
        <taxon>Gunneridae</taxon>
        <taxon>Pentapetalae</taxon>
        <taxon>asterids</taxon>
        <taxon>Ericales</taxon>
        <taxon>Ericaceae</taxon>
        <taxon>Ericoideae</taxon>
        <taxon>Rhodoreae</taxon>
        <taxon>Rhododendron</taxon>
    </lineage>
</organism>
<accession>A0A834HE95</accession>
<evidence type="ECO:0000256" key="11">
    <source>
        <dbReference type="PIRSR" id="PIRSR605150-2"/>
    </source>
</evidence>
<evidence type="ECO:0000256" key="13">
    <source>
        <dbReference type="SAM" id="Phobius"/>
    </source>
</evidence>
<proteinExistence type="predicted"/>
<keyword evidence="7 13" id="KW-0472">Membrane</keyword>
<keyword evidence="3" id="KW-0808">Transferase</keyword>
<feature type="binding site" evidence="12">
    <location>
        <position position="327"/>
    </location>
    <ligand>
        <name>Mn(2+)</name>
        <dbReference type="ChEBI" id="CHEBI:29035"/>
    </ligand>
</feature>
<feature type="binding site" evidence="11">
    <location>
        <position position="129"/>
    </location>
    <ligand>
        <name>UDP-alpha-D-glucose</name>
        <dbReference type="ChEBI" id="CHEBI:58885"/>
    </ligand>
</feature>
<dbReference type="PANTHER" id="PTHR13301">
    <property type="entry name" value="X-BOX TRANSCRIPTION FACTOR-RELATED"/>
    <property type="match status" value="1"/>
</dbReference>
<feature type="transmembrane region" description="Helical" evidence="13">
    <location>
        <begin position="720"/>
        <end position="739"/>
    </location>
</feature>
<keyword evidence="15" id="KW-1185">Reference proteome</keyword>
<dbReference type="EMBL" id="WJXA01000002">
    <property type="protein sequence ID" value="KAF7150785.1"/>
    <property type="molecule type" value="Genomic_DNA"/>
</dbReference>
<dbReference type="Proteomes" id="UP000626092">
    <property type="component" value="Unassembled WGS sequence"/>
</dbReference>
<evidence type="ECO:0000256" key="2">
    <source>
        <dbReference type="ARBA" id="ARBA00022676"/>
    </source>
</evidence>
<keyword evidence="4 13" id="KW-0812">Transmembrane</keyword>
<feature type="transmembrane region" description="Helical" evidence="13">
    <location>
        <begin position="754"/>
        <end position="776"/>
    </location>
</feature>
<feature type="transmembrane region" description="Helical" evidence="13">
    <location>
        <begin position="621"/>
        <end position="638"/>
    </location>
</feature>
<feature type="transmembrane region" description="Helical" evidence="13">
    <location>
        <begin position="788"/>
        <end position="806"/>
    </location>
</feature>
<feature type="active site" evidence="10">
    <location>
        <position position="519"/>
    </location>
</feature>
<evidence type="ECO:0000256" key="7">
    <source>
        <dbReference type="ARBA" id="ARBA00023136"/>
    </source>
</evidence>
<evidence type="ECO:0000256" key="5">
    <source>
        <dbReference type="ARBA" id="ARBA00022989"/>
    </source>
</evidence>
<feature type="binding site" evidence="11">
    <location>
        <position position="158"/>
    </location>
    <ligand>
        <name>UDP-alpha-D-glucose</name>
        <dbReference type="ChEBI" id="CHEBI:58885"/>
    </ligand>
</feature>
<evidence type="ECO:0000256" key="10">
    <source>
        <dbReference type="PIRSR" id="PIRSR605150-1"/>
    </source>
</evidence>
<name>A0A834HE95_RHOSS</name>
<evidence type="ECO:0000256" key="1">
    <source>
        <dbReference type="ARBA" id="ARBA00004653"/>
    </source>
</evidence>
<feature type="transmembrane region" description="Helical" evidence="13">
    <location>
        <begin position="589"/>
        <end position="609"/>
    </location>
</feature>
<dbReference type="GO" id="GO:0071555">
    <property type="term" value="P:cell wall organization"/>
    <property type="evidence" value="ECO:0007669"/>
    <property type="project" value="UniProtKB-KW"/>
</dbReference>
<dbReference type="Pfam" id="PF03552">
    <property type="entry name" value="Cellulose_synt"/>
    <property type="match status" value="2"/>
</dbReference>
<dbReference type="GO" id="GO:0016760">
    <property type="term" value="F:cellulose synthase (UDP-forming) activity"/>
    <property type="evidence" value="ECO:0007669"/>
    <property type="project" value="InterPro"/>
</dbReference>
<evidence type="ECO:0008006" key="16">
    <source>
        <dbReference type="Google" id="ProtNLM"/>
    </source>
</evidence>
<dbReference type="OrthoDB" id="72851at2759"/>
<comment type="caution">
    <text evidence="14">The sequence shown here is derived from an EMBL/GenBank/DDBJ whole genome shotgun (WGS) entry which is preliminary data.</text>
</comment>
<keyword evidence="5 13" id="KW-1133">Transmembrane helix</keyword>
<dbReference type="SUPFAM" id="SSF53448">
    <property type="entry name" value="Nucleotide-diphospho-sugar transferases"/>
    <property type="match status" value="1"/>
</dbReference>
<reference evidence="14" key="1">
    <citation type="submission" date="2019-11" db="EMBL/GenBank/DDBJ databases">
        <authorList>
            <person name="Liu Y."/>
            <person name="Hou J."/>
            <person name="Li T.-Q."/>
            <person name="Guan C.-H."/>
            <person name="Wu X."/>
            <person name="Wu H.-Z."/>
            <person name="Ling F."/>
            <person name="Zhang R."/>
            <person name="Shi X.-G."/>
            <person name="Ren J.-P."/>
            <person name="Chen E.-F."/>
            <person name="Sun J.-M."/>
        </authorList>
    </citation>
    <scope>NUCLEOTIDE SEQUENCE</scope>
    <source>
        <strain evidence="14">Adult_tree_wgs_1</strain>
        <tissue evidence="14">Leaves</tissue>
    </source>
</reference>
<dbReference type="AlphaFoldDB" id="A0A834HE95"/>
<dbReference type="InterPro" id="IPR029044">
    <property type="entry name" value="Nucleotide-diphossugar_trans"/>
</dbReference>
<evidence type="ECO:0000256" key="6">
    <source>
        <dbReference type="ARBA" id="ARBA00023034"/>
    </source>
</evidence>
<feature type="transmembrane region" description="Helical" evidence="13">
    <location>
        <begin position="70"/>
        <end position="88"/>
    </location>
</feature>
<evidence type="ECO:0000256" key="4">
    <source>
        <dbReference type="ARBA" id="ARBA00022692"/>
    </source>
</evidence>
<dbReference type="FunFam" id="3.90.550.10:FF:000138">
    <property type="entry name" value="Cellulose synthase isolog"/>
    <property type="match status" value="1"/>
</dbReference>
<gene>
    <name evidence="14" type="ORF">RHSIM_Rhsim02G0090600</name>
</gene>
<dbReference type="GO" id="GO:0030244">
    <property type="term" value="P:cellulose biosynthetic process"/>
    <property type="evidence" value="ECO:0007669"/>
    <property type="project" value="InterPro"/>
</dbReference>
<comment type="function">
    <text evidence="9">Thought to be a Golgi-localized beta-glycan synthase that polymerize the backbones of noncellulosic polysaccharides (hemicelluloses) of plant cell wall.</text>
</comment>
<keyword evidence="2" id="KW-0328">Glycosyltransferase</keyword>
<evidence type="ECO:0000256" key="8">
    <source>
        <dbReference type="ARBA" id="ARBA00023316"/>
    </source>
</evidence>
<evidence type="ECO:0000256" key="12">
    <source>
        <dbReference type="PIRSR" id="PIRSR605150-3"/>
    </source>
</evidence>
<evidence type="ECO:0000313" key="14">
    <source>
        <dbReference type="EMBL" id="KAF7150785.1"/>
    </source>
</evidence>
<comment type="subcellular location">
    <subcellularLocation>
        <location evidence="1">Golgi apparatus membrane</location>
        <topology evidence="1">Multi-pass membrane protein</topology>
    </subcellularLocation>
</comment>
<feature type="transmembrane region" description="Helical" evidence="13">
    <location>
        <begin position="39"/>
        <end position="58"/>
    </location>
</feature>
<keyword evidence="8" id="KW-0961">Cell wall biogenesis/degradation</keyword>
<evidence type="ECO:0000256" key="3">
    <source>
        <dbReference type="ARBA" id="ARBA00022679"/>
    </source>
</evidence>
<dbReference type="InterPro" id="IPR005150">
    <property type="entry name" value="Cellulose_synth"/>
</dbReference>
<feature type="active site" evidence="10">
    <location>
        <position position="158"/>
    </location>
</feature>